<evidence type="ECO:0000256" key="1">
    <source>
        <dbReference type="SAM" id="MobiDB-lite"/>
    </source>
</evidence>
<accession>A0ABW1X420</accession>
<proteinExistence type="predicted"/>
<reference evidence="3" key="1">
    <citation type="journal article" date="2019" name="Int. J. Syst. Evol. Microbiol.">
        <title>The Global Catalogue of Microorganisms (GCM) 10K type strain sequencing project: providing services to taxonomists for standard genome sequencing and annotation.</title>
        <authorList>
            <consortium name="The Broad Institute Genomics Platform"/>
            <consortium name="The Broad Institute Genome Sequencing Center for Infectious Disease"/>
            <person name="Wu L."/>
            <person name="Ma J."/>
        </authorList>
    </citation>
    <scope>NUCLEOTIDE SEQUENCE [LARGE SCALE GENOMIC DNA]</scope>
    <source>
        <strain evidence="3">CGMCC 1.15277</strain>
    </source>
</reference>
<feature type="compositionally biased region" description="Low complexity" evidence="1">
    <location>
        <begin position="24"/>
        <end position="34"/>
    </location>
</feature>
<name>A0ABW1X420_9ACTN</name>
<evidence type="ECO:0008006" key="4">
    <source>
        <dbReference type="Google" id="ProtNLM"/>
    </source>
</evidence>
<evidence type="ECO:0000313" key="3">
    <source>
        <dbReference type="Proteomes" id="UP001596266"/>
    </source>
</evidence>
<organism evidence="2 3">
    <name type="scientific">Luteococcus sanguinis</name>
    <dbReference type="NCBI Taxonomy" id="174038"/>
    <lineage>
        <taxon>Bacteria</taxon>
        <taxon>Bacillati</taxon>
        <taxon>Actinomycetota</taxon>
        <taxon>Actinomycetes</taxon>
        <taxon>Propionibacteriales</taxon>
        <taxon>Propionibacteriaceae</taxon>
        <taxon>Luteococcus</taxon>
    </lineage>
</organism>
<feature type="compositionally biased region" description="Low complexity" evidence="1">
    <location>
        <begin position="1"/>
        <end position="11"/>
    </location>
</feature>
<dbReference type="RefSeq" id="WP_343885588.1">
    <property type="nucleotide sequence ID" value="NZ_BAAAKI010000009.1"/>
</dbReference>
<gene>
    <name evidence="2" type="ORF">ACFP57_06455</name>
</gene>
<sequence length="207" mass="21064">MASTSATSAGTQTPVGPSSQLIEAPSAPTAPAASTAGSLSLASLPVPAGWKAVAGEGGREDGYLGNGTPARARSAPHAAYEIMSVGCAEVDRSTWTDPIEALEVGLARGSSTGVAEVMTFKAPEQAGTWFAAFQEQLRACTTATSPKVTPGTTTATTWSGRRSYGAGDDWAEVGAVAGTVVRLYLLQDPGQHFGQPAQQKLLGQLAE</sequence>
<keyword evidence="3" id="KW-1185">Reference proteome</keyword>
<dbReference type="Proteomes" id="UP001596266">
    <property type="component" value="Unassembled WGS sequence"/>
</dbReference>
<feature type="compositionally biased region" description="Polar residues" evidence="1">
    <location>
        <begin position="12"/>
        <end position="21"/>
    </location>
</feature>
<protein>
    <recommendedName>
        <fullName evidence="4">PknH-like extracellular domain-containing protein</fullName>
    </recommendedName>
</protein>
<comment type="caution">
    <text evidence="2">The sequence shown here is derived from an EMBL/GenBank/DDBJ whole genome shotgun (WGS) entry which is preliminary data.</text>
</comment>
<feature type="region of interest" description="Disordered" evidence="1">
    <location>
        <begin position="1"/>
        <end position="34"/>
    </location>
</feature>
<evidence type="ECO:0000313" key="2">
    <source>
        <dbReference type="EMBL" id="MFC6396626.1"/>
    </source>
</evidence>
<dbReference type="EMBL" id="JBHSUA010000013">
    <property type="protein sequence ID" value="MFC6396626.1"/>
    <property type="molecule type" value="Genomic_DNA"/>
</dbReference>